<evidence type="ECO:0000313" key="3">
    <source>
        <dbReference type="EMBL" id="GAA0595690.1"/>
    </source>
</evidence>
<dbReference type="InterPro" id="IPR017853">
    <property type="entry name" value="GH"/>
</dbReference>
<reference evidence="4" key="1">
    <citation type="journal article" date="2019" name="Int. J. Syst. Evol. Microbiol.">
        <title>The Global Catalogue of Microorganisms (GCM) 10K type strain sequencing project: providing services to taxonomists for standard genome sequencing and annotation.</title>
        <authorList>
            <consortium name="The Broad Institute Genomics Platform"/>
            <consortium name="The Broad Institute Genome Sequencing Center for Infectious Disease"/>
            <person name="Wu L."/>
            <person name="Ma J."/>
        </authorList>
    </citation>
    <scope>NUCLEOTIDE SEQUENCE [LARGE SCALE GENOMIC DNA]</scope>
    <source>
        <strain evidence="4">JCM 9933</strain>
    </source>
</reference>
<dbReference type="CDD" id="cd11330">
    <property type="entry name" value="AmyAc_OligoGlu"/>
    <property type="match status" value="1"/>
</dbReference>
<sequence>MGHLGSDGTAEWWRGAVLYQVYPRSFQDSDGDGVGDLPGLIDRLDHIADLGVDAIWVCPFYPSPQRDFGYDISDHCAVDPAFGRLEDVDRLIAAAHTRGLRVLLDLVGGHTSDRHPWFAASRRNREAPTGDWYVWADPRPDGTPPNNWLSVFGGPAWTWEPRRRQYYLHHFLSTQPALNLHNPAVQDALLGIAEFWLERGVDGFRLDALDFFTHDPELRDNPANPPPDGSVPAKLFGMQRHDHDMIQPGTKPVLRRLRALLDRYPGRATLGEVSSQDGAYRRIAGYTEGRDHLHMAYTLRPLRHGFDHPTVSALLSDAIATCERGWPCFSFSNHDVERAASRWAPGGQPDPRMTRLLLALLLSLPGSACLYQGEELGLPEAVLREADIRDPFGLTYWPEFKGRDGSRTPMPWRGDLPHAGFTTPRSTPWLPVAETHYDLSVSEQEMAPDSTLAFTRSLLRLRRDEPALRHGEAESLGLPAPLFGFAREAAGRRITLLFNLSGGAVALPPELSEGLTPLIGPSVAARSLPAWGFAVLAEAETAVMVMSPVNELAPA</sequence>
<dbReference type="EMBL" id="BAAAFZ010000060">
    <property type="protein sequence ID" value="GAA0595690.1"/>
    <property type="molecule type" value="Genomic_DNA"/>
</dbReference>
<evidence type="ECO:0000313" key="4">
    <source>
        <dbReference type="Proteomes" id="UP001501588"/>
    </source>
</evidence>
<evidence type="ECO:0000259" key="2">
    <source>
        <dbReference type="SMART" id="SM00642"/>
    </source>
</evidence>
<name>A0ABP3QU95_9PROT</name>
<organism evidence="3 4">
    <name type="scientific">Craurococcus roseus</name>
    <dbReference type="NCBI Taxonomy" id="77585"/>
    <lineage>
        <taxon>Bacteria</taxon>
        <taxon>Pseudomonadati</taxon>
        <taxon>Pseudomonadota</taxon>
        <taxon>Alphaproteobacteria</taxon>
        <taxon>Acetobacterales</taxon>
        <taxon>Acetobacteraceae</taxon>
        <taxon>Craurococcus</taxon>
    </lineage>
</organism>
<proteinExistence type="inferred from homology"/>
<feature type="domain" description="Glycosyl hydrolase family 13 catalytic" evidence="2">
    <location>
        <begin position="20"/>
        <end position="407"/>
    </location>
</feature>
<dbReference type="SUPFAM" id="SSF51445">
    <property type="entry name" value="(Trans)glycosidases"/>
    <property type="match status" value="1"/>
</dbReference>
<dbReference type="SMART" id="SM00642">
    <property type="entry name" value="Aamy"/>
    <property type="match status" value="1"/>
</dbReference>
<dbReference type="Pfam" id="PF00128">
    <property type="entry name" value="Alpha-amylase"/>
    <property type="match status" value="1"/>
</dbReference>
<dbReference type="RefSeq" id="WP_343896923.1">
    <property type="nucleotide sequence ID" value="NZ_BAAAFZ010000060.1"/>
</dbReference>
<evidence type="ECO:0000256" key="1">
    <source>
        <dbReference type="ARBA" id="ARBA00008061"/>
    </source>
</evidence>
<dbReference type="PANTHER" id="PTHR10357">
    <property type="entry name" value="ALPHA-AMYLASE FAMILY MEMBER"/>
    <property type="match status" value="1"/>
</dbReference>
<dbReference type="InterPro" id="IPR006047">
    <property type="entry name" value="GH13_cat_dom"/>
</dbReference>
<dbReference type="Gene3D" id="3.90.400.10">
    <property type="entry name" value="Oligo-1,6-glucosidase, Domain 2"/>
    <property type="match status" value="1"/>
</dbReference>
<comment type="caution">
    <text evidence="3">The sequence shown here is derived from an EMBL/GenBank/DDBJ whole genome shotgun (WGS) entry which is preliminary data.</text>
</comment>
<dbReference type="Gene3D" id="3.20.20.80">
    <property type="entry name" value="Glycosidases"/>
    <property type="match status" value="2"/>
</dbReference>
<dbReference type="PANTHER" id="PTHR10357:SF179">
    <property type="entry name" value="NEUTRAL AND BASIC AMINO ACID TRANSPORT PROTEIN RBAT"/>
    <property type="match status" value="1"/>
</dbReference>
<dbReference type="InterPro" id="IPR045857">
    <property type="entry name" value="O16G_dom_2"/>
</dbReference>
<gene>
    <name evidence="3" type="ORF">GCM10009416_37540</name>
</gene>
<keyword evidence="4" id="KW-1185">Reference proteome</keyword>
<dbReference type="Proteomes" id="UP001501588">
    <property type="component" value="Unassembled WGS sequence"/>
</dbReference>
<comment type="similarity">
    <text evidence="1">Belongs to the glycosyl hydrolase 13 family.</text>
</comment>
<accession>A0ABP3QU95</accession>
<protein>
    <submittedName>
        <fullName evidence="3">Alpha-glucosidase family protein</fullName>
    </submittedName>
</protein>